<sequence>MHLGKRFRIKKRTNLGQDVTISIIIKDYDPARFYTTDDVIFGDAVITTRHAMHYKNLQVSFDAQDEHTSFSEICFLEAYATHIVPFTLIIPRSLPPQTCNHDIHNPLVHYAHTALPPSLGEPIGIGVPMQSIDCMAPRHVRISYYIQASFMEIHKSTRESPVSAVKNVTVMPASKMARPPPPFSPKPPPDSGDDYCLDTEKVTIFGKHPSLANTPYRVLQNSPTRESLRGVYQNFAARNVQTCQRPMEATTS</sequence>
<comment type="caution">
    <text evidence="1">The sequence shown here is derived from an EMBL/GenBank/DDBJ whole genome shotgun (WGS) entry which is preliminary data.</text>
</comment>
<keyword evidence="2" id="KW-1185">Reference proteome</keyword>
<gene>
    <name evidence="1" type="ORF">FE257_007337</name>
</gene>
<dbReference type="AlphaFoldDB" id="A0AAD4GU97"/>
<dbReference type="Proteomes" id="UP001194746">
    <property type="component" value="Unassembled WGS sequence"/>
</dbReference>
<reference evidence="1" key="1">
    <citation type="journal article" date="2019" name="Beilstein J. Org. Chem.">
        <title>Nanangenines: drimane sesquiterpenoids as the dominant metabolite cohort of a novel Australian fungus, Aspergillus nanangensis.</title>
        <authorList>
            <person name="Lacey H.J."/>
            <person name="Gilchrist C.L.M."/>
            <person name="Crombie A."/>
            <person name="Kalaitzis J.A."/>
            <person name="Vuong D."/>
            <person name="Rutledge P.J."/>
            <person name="Turner P."/>
            <person name="Pitt J.I."/>
            <person name="Lacey E."/>
            <person name="Chooi Y.H."/>
            <person name="Piggott A.M."/>
        </authorList>
    </citation>
    <scope>NUCLEOTIDE SEQUENCE</scope>
    <source>
        <strain evidence="1">MST-FP2251</strain>
    </source>
</reference>
<proteinExistence type="predicted"/>
<dbReference type="EMBL" id="VCAU01000036">
    <property type="protein sequence ID" value="KAF9889435.1"/>
    <property type="molecule type" value="Genomic_DNA"/>
</dbReference>
<evidence type="ECO:0008006" key="3">
    <source>
        <dbReference type="Google" id="ProtNLM"/>
    </source>
</evidence>
<reference evidence="1" key="2">
    <citation type="submission" date="2020-02" db="EMBL/GenBank/DDBJ databases">
        <authorList>
            <person name="Gilchrist C.L.M."/>
            <person name="Chooi Y.-H."/>
        </authorList>
    </citation>
    <scope>NUCLEOTIDE SEQUENCE</scope>
    <source>
        <strain evidence="1">MST-FP2251</strain>
    </source>
</reference>
<evidence type="ECO:0000313" key="1">
    <source>
        <dbReference type="EMBL" id="KAF9889435.1"/>
    </source>
</evidence>
<evidence type="ECO:0000313" key="2">
    <source>
        <dbReference type="Proteomes" id="UP001194746"/>
    </source>
</evidence>
<organism evidence="1 2">
    <name type="scientific">Aspergillus nanangensis</name>
    <dbReference type="NCBI Taxonomy" id="2582783"/>
    <lineage>
        <taxon>Eukaryota</taxon>
        <taxon>Fungi</taxon>
        <taxon>Dikarya</taxon>
        <taxon>Ascomycota</taxon>
        <taxon>Pezizomycotina</taxon>
        <taxon>Eurotiomycetes</taxon>
        <taxon>Eurotiomycetidae</taxon>
        <taxon>Eurotiales</taxon>
        <taxon>Aspergillaceae</taxon>
        <taxon>Aspergillus</taxon>
        <taxon>Aspergillus subgen. Circumdati</taxon>
    </lineage>
</organism>
<accession>A0AAD4GU97</accession>
<name>A0AAD4GU97_ASPNN</name>
<protein>
    <recommendedName>
        <fullName evidence="3">Arrestin-like N-terminal domain-containing protein</fullName>
    </recommendedName>
</protein>